<keyword evidence="1 4" id="KW-0853">WD repeat</keyword>
<dbReference type="InterPro" id="IPR011047">
    <property type="entry name" value="Quinoprotein_ADH-like_sf"/>
</dbReference>
<accession>A0A2V2VII6</accession>
<dbReference type="VEuPathDB" id="TriTrypDB:ECC02_003653"/>
<dbReference type="Gene3D" id="2.130.10.10">
    <property type="entry name" value="YVTN repeat-like/Quinoprotein amine dehydrogenase"/>
    <property type="match status" value="3"/>
</dbReference>
<dbReference type="InterPro" id="IPR036322">
    <property type="entry name" value="WD40_repeat_dom_sf"/>
</dbReference>
<dbReference type="VEuPathDB" id="TriTrypDB:TCSYLVIO_005467"/>
<dbReference type="VEuPathDB" id="TriTrypDB:TcCLB.506927.20"/>
<dbReference type="Pfam" id="PF00400">
    <property type="entry name" value="WD40"/>
    <property type="match status" value="1"/>
</dbReference>
<dbReference type="PANTHER" id="PTHR19848:SF8">
    <property type="entry name" value="F-BOX AND WD REPEAT DOMAIN CONTAINING 7"/>
    <property type="match status" value="1"/>
</dbReference>
<keyword evidence="2" id="KW-0677">Repeat</keyword>
<dbReference type="VEuPathDB" id="TriTrypDB:TcCLB.508505.4"/>
<dbReference type="VEuPathDB" id="TriTrypDB:TCDM_07643"/>
<keyword evidence="3" id="KW-0689">Ribosomal protein</keyword>
<dbReference type="InterPro" id="IPR015943">
    <property type="entry name" value="WD40/YVTN_repeat-like_dom_sf"/>
</dbReference>
<evidence type="ECO:0000256" key="4">
    <source>
        <dbReference type="PROSITE-ProRule" id="PRU00221"/>
    </source>
</evidence>
<protein>
    <submittedName>
        <fullName evidence="5">Uncharacterized protein</fullName>
    </submittedName>
</protein>
<dbReference type="PANTHER" id="PTHR19848">
    <property type="entry name" value="WD40 REPEAT PROTEIN"/>
    <property type="match status" value="1"/>
</dbReference>
<dbReference type="VEuPathDB" id="TriTrypDB:C4B63_19g271"/>
<dbReference type="GO" id="GO:0005840">
    <property type="term" value="C:ribosome"/>
    <property type="evidence" value="ECO:0007669"/>
    <property type="project" value="UniProtKB-KW"/>
</dbReference>
<dbReference type="VEuPathDB" id="TriTrypDB:TcCL_ESM04432"/>
<sequence length="878" mass="95329">MAEELLGTFNMRLVSTPFGINGLERYTGPLNLKKTNLIQPLNLDKPVIAAGTRGVQNLAGKGRQYASDKEKPLVMISLHHKGKLLVWDADTVQPLAICSHHDCSVVQCVVTATYLYARVEKEGDNTDVESMVYVWDAKTFELFRRLSSHDGRVTSIAVSDEDDAKVATASVDQFVHVWDLKKTLTGPIQKLATNGMAVVSLYFHGMILGSSSHNSLILWRAETGESLLKHKVGGTITVLRRLYGSKCNSDKNAHQSHRPLSLLIGHDDGFIKEWTLDTSANSMMTLKWESKVHKAYVTDVTGDGDIVLSCSTLDGAFLLLPSRGRVAPLVSYGARIVVLDSNSKIAIVGVDNGSIRIFSYADFLEGEGKPVVLSSFCPHTSGVTGLLLQLREDSTWDSIMCAGADGSLVFMDFTGARGGQWIKGLSGHSVDALPSGNFILAPVESGGGICLFSSTDLLPLPQEPELKTSHTVTAIRCVEPMRLLVGCENGSLMIFQCVVEGSQNISFQKLAEREVPPYIARSFTPSQPDGELAVINLQKGILAQEGAFLVIDTKRAELMFPIRPLTHIYPLRSSIVTFVGSEKYDYTVILQLRDGTMVQYVGNMAQKTMPVLVRTLVGSLLADVIQGESAGLLMYPSNYILDFAPTASGKVNLTLIYAEGAALKQLFFSTDPDSSVEPRMFCDKDVLNASISSHPIGDEVLTLEPIGHADLGVAVLRDSPIVDIFSNDGNYLYRILYTGSVSEYQAALRQRRSRSFPCDASSLNNSISFAPSSSSAACTASFCAEGYYLAIGYRDGLIQLFDTTRRVVFARLAVHNSMISSLWSFPGVVISSSTNGALHASVVFPRVMFDDYGSSTISSAEGSIMRRTSVSISVVPPN</sequence>
<evidence type="ECO:0000256" key="1">
    <source>
        <dbReference type="ARBA" id="ARBA00022574"/>
    </source>
</evidence>
<dbReference type="VEuPathDB" id="TriTrypDB:BCY84_03117"/>
<keyword evidence="3" id="KW-0687">Ribonucleoprotein</keyword>
<dbReference type="VEuPathDB" id="TriTrypDB:C3747_9g289"/>
<comment type="caution">
    <text evidence="5">The sequence shown here is derived from an EMBL/GenBank/DDBJ whole genome shotgun (WGS) entry which is preliminary data.</text>
</comment>
<dbReference type="VEuPathDB" id="TriTrypDB:TcCLB.510797.39"/>
<dbReference type="VEuPathDB" id="TriTrypDB:TcG_01691"/>
<dbReference type="AlphaFoldDB" id="A0A2V2VII6"/>
<dbReference type="Proteomes" id="UP000246121">
    <property type="component" value="Unassembled WGS sequence"/>
</dbReference>
<dbReference type="PROSITE" id="PS50082">
    <property type="entry name" value="WD_REPEATS_2"/>
    <property type="match status" value="1"/>
</dbReference>
<evidence type="ECO:0000256" key="2">
    <source>
        <dbReference type="ARBA" id="ARBA00022737"/>
    </source>
</evidence>
<dbReference type="VEuPathDB" id="TriTrypDB:TcYC6_0074260"/>
<proteinExistence type="predicted"/>
<organism evidence="5 6">
    <name type="scientific">Trypanosoma cruzi</name>
    <dbReference type="NCBI Taxonomy" id="5693"/>
    <lineage>
        <taxon>Eukaryota</taxon>
        <taxon>Discoba</taxon>
        <taxon>Euglenozoa</taxon>
        <taxon>Kinetoplastea</taxon>
        <taxon>Metakinetoplastina</taxon>
        <taxon>Trypanosomatida</taxon>
        <taxon>Trypanosomatidae</taxon>
        <taxon>Trypanosoma</taxon>
        <taxon>Schizotrypanum</taxon>
    </lineage>
</organism>
<feature type="repeat" description="WD" evidence="4">
    <location>
        <begin position="146"/>
        <end position="181"/>
    </location>
</feature>
<dbReference type="SUPFAM" id="SSF50978">
    <property type="entry name" value="WD40 repeat-like"/>
    <property type="match status" value="1"/>
</dbReference>
<evidence type="ECO:0000256" key="3">
    <source>
        <dbReference type="ARBA" id="ARBA00022980"/>
    </source>
</evidence>
<evidence type="ECO:0000313" key="5">
    <source>
        <dbReference type="EMBL" id="PWU96227.1"/>
    </source>
</evidence>
<dbReference type="VEuPathDB" id="TriTrypDB:TcBrA4_0057220"/>
<dbReference type="PROSITE" id="PS00678">
    <property type="entry name" value="WD_REPEATS_1"/>
    <property type="match status" value="1"/>
</dbReference>
<dbReference type="InterPro" id="IPR001680">
    <property type="entry name" value="WD40_rpt"/>
</dbReference>
<dbReference type="VEuPathDB" id="TriTrypDB:Tc_MARK_4128"/>
<name>A0A2V2VII6_TRYCR</name>
<evidence type="ECO:0000313" key="6">
    <source>
        <dbReference type="Proteomes" id="UP000246121"/>
    </source>
</evidence>
<dbReference type="EMBL" id="PRFA01000019">
    <property type="protein sequence ID" value="PWU96227.1"/>
    <property type="molecule type" value="Genomic_DNA"/>
</dbReference>
<dbReference type="SMART" id="SM00320">
    <property type="entry name" value="WD40"/>
    <property type="match status" value="3"/>
</dbReference>
<dbReference type="SUPFAM" id="SSF50998">
    <property type="entry name" value="Quinoprotein alcohol dehydrogenase-like"/>
    <property type="match status" value="1"/>
</dbReference>
<gene>
    <name evidence="5" type="ORF">C4B63_19g271</name>
</gene>
<reference evidence="5 6" key="1">
    <citation type="journal article" date="2018" name="Microb. Genom.">
        <title>Expanding an expanded genome: long-read sequencing of Trypanosoma cruzi.</title>
        <authorList>
            <person name="Berna L."/>
            <person name="Rodriguez M."/>
            <person name="Chiribao M.L."/>
            <person name="Parodi-Talice A."/>
            <person name="Pita S."/>
            <person name="Rijo G."/>
            <person name="Alvarez-Valin F."/>
            <person name="Robello C."/>
        </authorList>
    </citation>
    <scope>NUCLEOTIDE SEQUENCE [LARGE SCALE GENOMIC DNA]</scope>
    <source>
        <strain evidence="5 6">Dm28c</strain>
    </source>
</reference>
<dbReference type="PROSITE" id="PS50294">
    <property type="entry name" value="WD_REPEATS_REGION"/>
    <property type="match status" value="1"/>
</dbReference>
<dbReference type="InterPro" id="IPR019775">
    <property type="entry name" value="WD40_repeat_CS"/>
</dbReference>